<dbReference type="InterPro" id="IPR018078">
    <property type="entry name" value="DNA-binding_RecF_CS"/>
</dbReference>
<keyword evidence="9 10" id="KW-0227">DNA damage</keyword>
<evidence type="ECO:0000259" key="11">
    <source>
        <dbReference type="Pfam" id="PF02463"/>
    </source>
</evidence>
<evidence type="ECO:0000313" key="13">
    <source>
        <dbReference type="Proteomes" id="UP000009145"/>
    </source>
</evidence>
<dbReference type="InterPro" id="IPR042174">
    <property type="entry name" value="RecF_2"/>
</dbReference>
<sequence length="356" mass="41008">MIKQIRLDQFRNIHTATLTPAAQVNLFVGDNGAGKTSLLEAVYLLGMGRSFRTANLKQLIETDQDYCRVIAKLNDDIPAGLQLDSRHGLQIRLNNAPLKKLSELASHLPLQFIPANCHAFFEQGPKFRRKQVDWGLFHVEPSFLFHWQSYKKALQHRNAAIRQNKTDSEISLWHVALVNHGMKIHDLRLRYLEQLLVIFEQVFKTISDGFDDAVVSLRYQPGWPKEKEFAQVLNETIERDRILNYTRAGVHAADWSFKINQSEPSEQLSRGQQKLYFLAISLAQIHWLISKGNHQSVLLIDDLCSELDHWHQEKVLNYLSSLSVQSYISSTNLALPEYLPKEGQHQVFHVKHGQFV</sequence>
<organism evidence="12 13">
    <name type="scientific">Methylophaga frappieri (strain ATCC BAA-2434 / DSM 25690 / JAM7)</name>
    <dbReference type="NCBI Taxonomy" id="754477"/>
    <lineage>
        <taxon>Bacteria</taxon>
        <taxon>Pseudomonadati</taxon>
        <taxon>Pseudomonadota</taxon>
        <taxon>Gammaproteobacteria</taxon>
        <taxon>Thiotrichales</taxon>
        <taxon>Piscirickettsiaceae</taxon>
        <taxon>Methylophaga</taxon>
    </lineage>
</organism>
<dbReference type="Pfam" id="PF02463">
    <property type="entry name" value="SMC_N"/>
    <property type="match status" value="1"/>
</dbReference>
<dbReference type="NCBIfam" id="TIGR00611">
    <property type="entry name" value="recf"/>
    <property type="match status" value="1"/>
</dbReference>
<dbReference type="InterPro" id="IPR027417">
    <property type="entry name" value="P-loop_NTPase"/>
</dbReference>
<dbReference type="KEGG" id="mec:Q7C_1994"/>
<dbReference type="Gene3D" id="3.40.50.300">
    <property type="entry name" value="P-loop containing nucleotide triphosphate hydrolases"/>
    <property type="match status" value="1"/>
</dbReference>
<dbReference type="GO" id="GO:0006302">
    <property type="term" value="P:double-strand break repair"/>
    <property type="evidence" value="ECO:0007669"/>
    <property type="project" value="TreeGrafter"/>
</dbReference>
<proteinExistence type="inferred from homology"/>
<reference evidence="12 13" key="1">
    <citation type="journal article" date="2012" name="J. Bacteriol.">
        <title>Complete genome sequences of Methylophaga sp. strain JAM1 and Methylophaga sp. strain JAM7.</title>
        <authorList>
            <person name="Villeneuve C."/>
            <person name="Martineau C."/>
            <person name="Mauffrey F."/>
            <person name="Villemur R."/>
        </authorList>
    </citation>
    <scope>NUCLEOTIDE SEQUENCE [LARGE SCALE GENOMIC DNA]</scope>
    <source>
        <strain evidence="12 13">JAM7</strain>
    </source>
</reference>
<keyword evidence="9 10" id="KW-0742">SOS response</keyword>
<dbReference type="Proteomes" id="UP000009145">
    <property type="component" value="Chromosome"/>
</dbReference>
<dbReference type="HAMAP" id="MF_00365">
    <property type="entry name" value="RecF"/>
    <property type="match status" value="1"/>
</dbReference>
<evidence type="ECO:0000256" key="2">
    <source>
        <dbReference type="ARBA" id="ARBA00008016"/>
    </source>
</evidence>
<evidence type="ECO:0000256" key="4">
    <source>
        <dbReference type="ARBA" id="ARBA00022490"/>
    </source>
</evidence>
<dbReference type="InterPro" id="IPR003395">
    <property type="entry name" value="RecF/RecN/SMC_N"/>
</dbReference>
<comment type="subcellular location">
    <subcellularLocation>
        <location evidence="1 9 10">Cytoplasm</location>
    </subcellularLocation>
</comment>
<evidence type="ECO:0000256" key="3">
    <source>
        <dbReference type="ARBA" id="ARBA00020170"/>
    </source>
</evidence>
<feature type="domain" description="RecF/RecN/SMC N-terminal" evidence="11">
    <location>
        <begin position="1"/>
        <end position="331"/>
    </location>
</feature>
<evidence type="ECO:0000256" key="10">
    <source>
        <dbReference type="RuleBase" id="RU000578"/>
    </source>
</evidence>
<protein>
    <recommendedName>
        <fullName evidence="3 9">DNA replication and repair protein RecF</fullName>
    </recommendedName>
</protein>
<keyword evidence="8 9" id="KW-0238">DNA-binding</keyword>
<dbReference type="PROSITE" id="PS00618">
    <property type="entry name" value="RECF_2"/>
    <property type="match status" value="1"/>
</dbReference>
<keyword evidence="13" id="KW-1185">Reference proteome</keyword>
<gene>
    <name evidence="9" type="primary">recF</name>
    <name evidence="12" type="ordered locus">Q7C_1994</name>
</gene>
<dbReference type="AlphaFoldDB" id="I1YJP1"/>
<dbReference type="HOGENOM" id="CLU_040267_0_0_6"/>
<dbReference type="GO" id="GO:0005524">
    <property type="term" value="F:ATP binding"/>
    <property type="evidence" value="ECO:0007669"/>
    <property type="project" value="UniProtKB-UniRule"/>
</dbReference>
<evidence type="ECO:0000256" key="5">
    <source>
        <dbReference type="ARBA" id="ARBA00022705"/>
    </source>
</evidence>
<evidence type="ECO:0000256" key="8">
    <source>
        <dbReference type="ARBA" id="ARBA00023125"/>
    </source>
</evidence>
<keyword evidence="9 10" id="KW-0234">DNA repair</keyword>
<accession>I1YJP1</accession>
<name>I1YJP1_METFJ</name>
<dbReference type="SUPFAM" id="SSF52540">
    <property type="entry name" value="P-loop containing nucleoside triphosphate hydrolases"/>
    <property type="match status" value="1"/>
</dbReference>
<dbReference type="GO" id="GO:0009432">
    <property type="term" value="P:SOS response"/>
    <property type="evidence" value="ECO:0007669"/>
    <property type="project" value="UniProtKB-UniRule"/>
</dbReference>
<dbReference type="InterPro" id="IPR001238">
    <property type="entry name" value="DNA-binding_RecF"/>
</dbReference>
<evidence type="ECO:0000313" key="12">
    <source>
        <dbReference type="EMBL" id="AFJ03134.1"/>
    </source>
</evidence>
<keyword evidence="4 9" id="KW-0963">Cytoplasm</keyword>
<dbReference type="GO" id="GO:0000731">
    <property type="term" value="P:DNA synthesis involved in DNA repair"/>
    <property type="evidence" value="ECO:0007669"/>
    <property type="project" value="TreeGrafter"/>
</dbReference>
<keyword evidence="7 9" id="KW-0067">ATP-binding</keyword>
<comment type="similarity">
    <text evidence="2 9 10">Belongs to the RecF family.</text>
</comment>
<dbReference type="PANTHER" id="PTHR32182">
    <property type="entry name" value="DNA REPLICATION AND REPAIR PROTEIN RECF"/>
    <property type="match status" value="1"/>
</dbReference>
<dbReference type="PATRIC" id="fig|754477.3.peg.1963"/>
<evidence type="ECO:0000256" key="9">
    <source>
        <dbReference type="HAMAP-Rule" id="MF_00365"/>
    </source>
</evidence>
<keyword evidence="5 9" id="KW-0235">DNA replication</keyword>
<comment type="function">
    <text evidence="9 10">The RecF protein is involved in DNA metabolism; it is required for DNA replication and normal SOS inducibility. RecF binds preferentially to single-stranded, linear DNA. It also seems to bind ATP.</text>
</comment>
<dbReference type="GO" id="GO:0005737">
    <property type="term" value="C:cytoplasm"/>
    <property type="evidence" value="ECO:0007669"/>
    <property type="project" value="UniProtKB-SubCell"/>
</dbReference>
<dbReference type="PANTHER" id="PTHR32182:SF0">
    <property type="entry name" value="DNA REPLICATION AND REPAIR PROTEIN RECF"/>
    <property type="match status" value="1"/>
</dbReference>
<dbReference type="RefSeq" id="WP_014704553.1">
    <property type="nucleotide sequence ID" value="NC_017856.1"/>
</dbReference>
<evidence type="ECO:0000256" key="1">
    <source>
        <dbReference type="ARBA" id="ARBA00004496"/>
    </source>
</evidence>
<dbReference type="EMBL" id="CP003380">
    <property type="protein sequence ID" value="AFJ03134.1"/>
    <property type="molecule type" value="Genomic_DNA"/>
</dbReference>
<feature type="binding site" evidence="9">
    <location>
        <begin position="29"/>
        <end position="36"/>
    </location>
    <ligand>
        <name>ATP</name>
        <dbReference type="ChEBI" id="CHEBI:30616"/>
    </ligand>
</feature>
<dbReference type="GO" id="GO:0006260">
    <property type="term" value="P:DNA replication"/>
    <property type="evidence" value="ECO:0007669"/>
    <property type="project" value="UniProtKB-UniRule"/>
</dbReference>
<dbReference type="eggNOG" id="COG1195">
    <property type="taxonomic scope" value="Bacteria"/>
</dbReference>
<keyword evidence="6 9" id="KW-0547">Nucleotide-binding</keyword>
<dbReference type="GO" id="GO:0003697">
    <property type="term" value="F:single-stranded DNA binding"/>
    <property type="evidence" value="ECO:0007669"/>
    <property type="project" value="UniProtKB-UniRule"/>
</dbReference>
<dbReference type="Gene3D" id="1.20.1050.90">
    <property type="entry name" value="RecF/RecN/SMC, N-terminal domain"/>
    <property type="match status" value="1"/>
</dbReference>
<dbReference type="STRING" id="754477.Q7C_1994"/>
<evidence type="ECO:0000256" key="6">
    <source>
        <dbReference type="ARBA" id="ARBA00022741"/>
    </source>
</evidence>
<evidence type="ECO:0000256" key="7">
    <source>
        <dbReference type="ARBA" id="ARBA00022840"/>
    </source>
</evidence>